<feature type="compositionally biased region" description="Polar residues" evidence="1">
    <location>
        <begin position="739"/>
        <end position="756"/>
    </location>
</feature>
<dbReference type="EMBL" id="CCKQ01008099">
    <property type="protein sequence ID" value="CDW79545.1"/>
    <property type="molecule type" value="Genomic_DNA"/>
</dbReference>
<feature type="transmembrane region" description="Helical" evidence="2">
    <location>
        <begin position="401"/>
        <end position="420"/>
    </location>
</feature>
<feature type="transmembrane region" description="Helical" evidence="2">
    <location>
        <begin position="449"/>
        <end position="475"/>
    </location>
</feature>
<keyword evidence="2" id="KW-0472">Membrane</keyword>
<evidence type="ECO:0008006" key="5">
    <source>
        <dbReference type="Google" id="ProtNLM"/>
    </source>
</evidence>
<dbReference type="PANTHER" id="PTHR11319:SF35">
    <property type="entry name" value="OUTER MEMBRANE PROTEIN PMPC-RELATED"/>
    <property type="match status" value="1"/>
</dbReference>
<feature type="transmembrane region" description="Helical" evidence="2">
    <location>
        <begin position="527"/>
        <end position="546"/>
    </location>
</feature>
<evidence type="ECO:0000313" key="3">
    <source>
        <dbReference type="EMBL" id="CDW79545.1"/>
    </source>
</evidence>
<feature type="transmembrane region" description="Helical" evidence="2">
    <location>
        <begin position="365"/>
        <end position="389"/>
    </location>
</feature>
<keyword evidence="4" id="KW-1185">Reference proteome</keyword>
<protein>
    <recommendedName>
        <fullName evidence="5">Transmembrane protein</fullName>
    </recommendedName>
</protein>
<feature type="transmembrane region" description="Helical" evidence="2">
    <location>
        <begin position="262"/>
        <end position="280"/>
    </location>
</feature>
<accession>A0A078AB76</accession>
<feature type="transmembrane region" description="Helical" evidence="2">
    <location>
        <begin position="300"/>
        <end position="318"/>
    </location>
</feature>
<dbReference type="Proteomes" id="UP000039865">
    <property type="component" value="Unassembled WGS sequence"/>
</dbReference>
<evidence type="ECO:0000256" key="1">
    <source>
        <dbReference type="SAM" id="MobiDB-lite"/>
    </source>
</evidence>
<evidence type="ECO:0000256" key="2">
    <source>
        <dbReference type="SAM" id="Phobius"/>
    </source>
</evidence>
<dbReference type="AlphaFoldDB" id="A0A078AB76"/>
<dbReference type="PANTHER" id="PTHR11319">
    <property type="entry name" value="G PROTEIN-COUPLED RECEPTOR-RELATED"/>
    <property type="match status" value="1"/>
</dbReference>
<feature type="transmembrane region" description="Helical" evidence="2">
    <location>
        <begin position="606"/>
        <end position="624"/>
    </location>
</feature>
<reference evidence="3 4" key="1">
    <citation type="submission" date="2014-06" db="EMBL/GenBank/DDBJ databases">
        <authorList>
            <person name="Swart Estienne"/>
        </authorList>
    </citation>
    <scope>NUCLEOTIDE SEQUENCE [LARGE SCALE GENOMIC DNA]</scope>
    <source>
        <strain evidence="3 4">130c</strain>
    </source>
</reference>
<sequence>MILLGLQTQDDYQLRLLQDSLSQIEQQRSGGSIPIVYMSLKDQYGQIVGSDFKSKVRVDVETTNLDAKQILYPPILEGTLSFDIIGGIAIINQIQIVGNPGSPYKLVITTDGIDQSKKSNKDKMEAIGKSSLDLDLKVQLRECEIGEQFTAVGKCQKCEESFSLVKMSSPGFCEICPTEKAICNGGAEIGPKPGFWRKSNSSKVFSKCLFEPACLGMIPPQNNLLGDCLNGYQGILCADCINGYSRDKDYQCAICPDPSLNILRLISIFIAIVILVVLMIRQTLRGAQDINNVTSIYLKILLNHFQLILMTASFNFYWSQQIISFFTTTKQVATQTTQVFSFDCFLDTGGESKGSQMSRIFFQKLIIIALLPFLLAIICYLIWNIYSYLMKNLVEVGGKIMSSLVILLFLVHPSLVTFSFNDFKCKEVDGQLRVYDDLEIICWSPEHTFYSYFVALPCIIVWGLGIPFFALVILIKQRMKLENFDTRQKYGFLYRGYRKEYFYWEIVIMYRKILIIFTSVFVSNFGIIAQALIIFFALIVFLMINFKKQPFNTQILNDLETLSLITSMITIYCGIFFILNKPKIWIEENPDYARGSVSLSNGFQRLFFVLILSSNLFFFLYWSLKMYEEGKAKFREKFPKIYLVLCLCFKQTKFEKEIIAYDIDKQNINYYQQLNGQLKQIKLLFRKGELKLNKNNIERLMIHLNREQIKQLVNPKLMQRIQTENFEKQKQKQRLKRLSYSSTKIQQQKDSADNDSNFAHYYRDQESRIQTMQTEDSQLDINFERKQNLSNNELPLSYQLNKILEKDKFLKESKFHNVPSSLMSSAILLANRNNLDLENKEISNSSLIQYSINSKVKKQYQDKIQYSKSYFQNKYIPEIKQKTLAKFQNKKVSGSPNLKLNQQAYRIDSLNQSQIQLLQKSFLFSEQNSNSQEQISEVEIEEEQSKQIKNILKIASDYDQIQRQNLLLISKKQNKNNKAGVNDEPKLEFESQKTQRFNTKKSQSEYKEQQISVDVYSDDLSDDHIFRSQNYMEEGQNKDLKELEIEEIFGINDQLFDYEEEPVQYDNENVLMFSNLEDQNKLLETMALRLLPQRTYKIKQIDNINQTQITDKSNSKQGASTKQELADFQIEKNQQQKENDLDQTVLQLQDFTSDEEIISKRINRSYQSEVFSSFKNPDSRGSHQ</sequence>
<dbReference type="InParanoid" id="A0A078AB76"/>
<evidence type="ECO:0000313" key="4">
    <source>
        <dbReference type="Proteomes" id="UP000039865"/>
    </source>
</evidence>
<keyword evidence="2" id="KW-0812">Transmembrane</keyword>
<organism evidence="3 4">
    <name type="scientific">Stylonychia lemnae</name>
    <name type="common">Ciliate</name>
    <dbReference type="NCBI Taxonomy" id="5949"/>
    <lineage>
        <taxon>Eukaryota</taxon>
        <taxon>Sar</taxon>
        <taxon>Alveolata</taxon>
        <taxon>Ciliophora</taxon>
        <taxon>Intramacronucleata</taxon>
        <taxon>Spirotrichea</taxon>
        <taxon>Stichotrichia</taxon>
        <taxon>Sporadotrichida</taxon>
        <taxon>Oxytrichidae</taxon>
        <taxon>Stylonychinae</taxon>
        <taxon>Stylonychia</taxon>
    </lineage>
</organism>
<feature type="region of interest" description="Disordered" evidence="1">
    <location>
        <begin position="737"/>
        <end position="756"/>
    </location>
</feature>
<dbReference type="OrthoDB" id="295386at2759"/>
<name>A0A078AB76_STYLE</name>
<feature type="transmembrane region" description="Helical" evidence="2">
    <location>
        <begin position="558"/>
        <end position="579"/>
    </location>
</feature>
<gene>
    <name evidence="3" type="primary">Contig257.g293</name>
    <name evidence="3" type="ORF">STYLEM_8535</name>
</gene>
<proteinExistence type="predicted"/>
<keyword evidence="2" id="KW-1133">Transmembrane helix</keyword>